<dbReference type="Proteomes" id="UP000593567">
    <property type="component" value="Unassembled WGS sequence"/>
</dbReference>
<evidence type="ECO:0000313" key="3">
    <source>
        <dbReference type="EMBL" id="KAF6031546.1"/>
    </source>
</evidence>
<feature type="domain" description="DNA replication complex GINS protein PSF3 N-terminal" evidence="2">
    <location>
        <begin position="7"/>
        <end position="57"/>
    </location>
</feature>
<comment type="subunit">
    <text evidence="1">Component of the GINS complex.</text>
</comment>
<dbReference type="GO" id="GO:1902975">
    <property type="term" value="P:mitotic DNA replication initiation"/>
    <property type="evidence" value="ECO:0007669"/>
    <property type="project" value="TreeGrafter"/>
</dbReference>
<dbReference type="CDD" id="cd11713">
    <property type="entry name" value="GINS_A_psf3"/>
    <property type="match status" value="1"/>
</dbReference>
<dbReference type="EMBL" id="VXIV02001593">
    <property type="protein sequence ID" value="KAF6031546.1"/>
    <property type="molecule type" value="Genomic_DNA"/>
</dbReference>
<sequence length="198" mass="22842">MNSHYLDLDDILTTGELLSCTLDMNIKGLGYLNPSSDDEDLTKGTKIELPFWLAQKLKNDDKHVISVSIPKPFKESYRDIYKAEAEVVDLYALCPNFYNLAMKMPLIDSIQAKDIMASVRQLYQGRFKVIMDAAQNSSYKEKVVCTAKLENVERYLFEKGQDSLLHTIKWEIRESERISTSGVVRRHGKRKRDETVDR</sequence>
<organism evidence="3 4">
    <name type="scientific">Bugula neritina</name>
    <name type="common">Brown bryozoan</name>
    <name type="synonym">Sertularia neritina</name>
    <dbReference type="NCBI Taxonomy" id="10212"/>
    <lineage>
        <taxon>Eukaryota</taxon>
        <taxon>Metazoa</taxon>
        <taxon>Spiralia</taxon>
        <taxon>Lophotrochozoa</taxon>
        <taxon>Bryozoa</taxon>
        <taxon>Gymnolaemata</taxon>
        <taxon>Cheilostomatida</taxon>
        <taxon>Flustrina</taxon>
        <taxon>Buguloidea</taxon>
        <taxon>Bugulidae</taxon>
        <taxon>Bugula</taxon>
    </lineage>
</organism>
<comment type="subcellular location">
    <subcellularLocation>
        <location evidence="1">Nucleus</location>
    </subcellularLocation>
</comment>
<keyword evidence="1" id="KW-0235">DNA replication</keyword>
<dbReference type="CDD" id="cd21693">
    <property type="entry name" value="GINS_B_Psf3"/>
    <property type="match status" value="1"/>
</dbReference>
<protein>
    <recommendedName>
        <fullName evidence="1">DNA replication complex GINS protein PSF3</fullName>
    </recommendedName>
</protein>
<dbReference type="AlphaFoldDB" id="A0A7J7K1S2"/>
<dbReference type="PANTHER" id="PTHR22768">
    <property type="entry name" value="DNA REPLICATION COMPLEX GINS PROTEIN PSF3"/>
    <property type="match status" value="1"/>
</dbReference>
<proteinExistence type="inferred from homology"/>
<dbReference type="InterPro" id="IPR010492">
    <property type="entry name" value="GINS_Psf3"/>
</dbReference>
<dbReference type="PANTHER" id="PTHR22768:SF0">
    <property type="entry name" value="DNA REPLICATION COMPLEX GINS PROTEIN PSF3"/>
    <property type="match status" value="1"/>
</dbReference>
<name>A0A7J7K1S2_BUGNE</name>
<keyword evidence="1" id="KW-0539">Nucleus</keyword>
<gene>
    <name evidence="3" type="ORF">EB796_010178</name>
</gene>
<dbReference type="InterPro" id="IPR055221">
    <property type="entry name" value="PSF3_N"/>
</dbReference>
<evidence type="ECO:0000259" key="2">
    <source>
        <dbReference type="Pfam" id="PF22466"/>
    </source>
</evidence>
<dbReference type="OrthoDB" id="10251744at2759"/>
<dbReference type="InterPro" id="IPR036224">
    <property type="entry name" value="GINS_bundle-like_dom_sf"/>
</dbReference>
<comment type="similarity">
    <text evidence="1">Belongs to the GINS3/PSF3 family.</text>
</comment>
<dbReference type="GO" id="GO:0000811">
    <property type="term" value="C:GINS complex"/>
    <property type="evidence" value="ECO:0007669"/>
    <property type="project" value="UniProtKB-UniRule"/>
</dbReference>
<evidence type="ECO:0000256" key="1">
    <source>
        <dbReference type="RuleBase" id="RU367161"/>
    </source>
</evidence>
<evidence type="ECO:0000313" key="4">
    <source>
        <dbReference type="Proteomes" id="UP000593567"/>
    </source>
</evidence>
<comment type="function">
    <text evidence="1">The GINS complex plays an essential role in the initiation of DNA replication.</text>
</comment>
<comment type="caution">
    <text evidence="3">The sequence shown here is derived from an EMBL/GenBank/DDBJ whole genome shotgun (WGS) entry which is preliminary data.</text>
</comment>
<dbReference type="SUPFAM" id="SSF160059">
    <property type="entry name" value="PriA/YqbF domain"/>
    <property type="match status" value="1"/>
</dbReference>
<dbReference type="Pfam" id="PF22466">
    <property type="entry name" value="PSF3_N"/>
    <property type="match status" value="1"/>
</dbReference>
<accession>A0A7J7K1S2</accession>
<keyword evidence="4" id="KW-1185">Reference proteome</keyword>
<dbReference type="InterPro" id="IPR038437">
    <property type="entry name" value="GINS_Psf3_sf"/>
</dbReference>
<dbReference type="Gene3D" id="1.20.58.2050">
    <property type="match status" value="1"/>
</dbReference>
<reference evidence="3" key="1">
    <citation type="submission" date="2020-06" db="EMBL/GenBank/DDBJ databases">
        <title>Draft genome of Bugula neritina, a colonial animal packing powerful symbionts and potential medicines.</title>
        <authorList>
            <person name="Rayko M."/>
        </authorList>
    </citation>
    <scope>NUCLEOTIDE SEQUENCE [LARGE SCALE GENOMIC DNA]</scope>
    <source>
        <strain evidence="3">Kwan_BN1</strain>
    </source>
</reference>
<dbReference type="SUPFAM" id="SSF158573">
    <property type="entry name" value="GINS helical bundle-like"/>
    <property type="match status" value="1"/>
</dbReference>